<feature type="domain" description="Ketoreductase" evidence="3">
    <location>
        <begin position="4"/>
        <end position="193"/>
    </location>
</feature>
<evidence type="ECO:0000313" key="5">
    <source>
        <dbReference type="Proteomes" id="UP000027180"/>
    </source>
</evidence>
<dbReference type="InterPro" id="IPR036291">
    <property type="entry name" value="NAD(P)-bd_dom_sf"/>
</dbReference>
<dbReference type="Proteomes" id="UP000027180">
    <property type="component" value="Plasmid pRetIE4771c"/>
</dbReference>
<dbReference type="FunFam" id="3.40.50.720:FF:000084">
    <property type="entry name" value="Short-chain dehydrogenase reductase"/>
    <property type="match status" value="1"/>
</dbReference>
<organism evidence="4 5">
    <name type="scientific">Rhizobium etli bv. mimosae str. IE4771</name>
    <dbReference type="NCBI Taxonomy" id="1432050"/>
    <lineage>
        <taxon>Bacteria</taxon>
        <taxon>Pseudomonadati</taxon>
        <taxon>Pseudomonadota</taxon>
        <taxon>Alphaproteobacteria</taxon>
        <taxon>Hyphomicrobiales</taxon>
        <taxon>Rhizobiaceae</taxon>
        <taxon>Rhizobium/Agrobacterium group</taxon>
        <taxon>Rhizobium</taxon>
    </lineage>
</organism>
<geneLocation type="plasmid" evidence="4 5">
    <name>pRetIE4771c</name>
</geneLocation>
<keyword evidence="2" id="KW-0560">Oxidoreductase</keyword>
<dbReference type="PRINTS" id="PR00080">
    <property type="entry name" value="SDRFAMILY"/>
</dbReference>
<dbReference type="PANTHER" id="PTHR43639">
    <property type="entry name" value="OXIDOREDUCTASE, SHORT-CHAIN DEHYDROGENASE/REDUCTASE FAMILY (AFU_ORTHOLOGUE AFUA_5G02870)"/>
    <property type="match status" value="1"/>
</dbReference>
<dbReference type="PANTHER" id="PTHR43639:SF1">
    <property type="entry name" value="SHORT-CHAIN DEHYDROGENASE_REDUCTASE FAMILY PROTEIN"/>
    <property type="match status" value="1"/>
</dbReference>
<dbReference type="RefSeq" id="WP_040141459.1">
    <property type="nucleotide sequence ID" value="NZ_CP006989.1"/>
</dbReference>
<dbReference type="AlphaFoldDB" id="A0A060IEL4"/>
<keyword evidence="4" id="KW-0614">Plasmid</keyword>
<dbReference type="SMART" id="SM00822">
    <property type="entry name" value="PKS_KR"/>
    <property type="match status" value="1"/>
</dbReference>
<dbReference type="InterPro" id="IPR057326">
    <property type="entry name" value="KR_dom"/>
</dbReference>
<dbReference type="Gene3D" id="3.40.50.720">
    <property type="entry name" value="NAD(P)-binding Rossmann-like Domain"/>
    <property type="match status" value="1"/>
</dbReference>
<reference evidence="4 5" key="1">
    <citation type="submission" date="2013-12" db="EMBL/GenBank/DDBJ databases">
        <title>Complete genome sequence of Rhizobium etli bv. mimosae IE4771.</title>
        <authorList>
            <person name="Bustos P."/>
            <person name="Santamaria R.I."/>
            <person name="Lozano L."/>
            <person name="Ormeno-Orrillo E."/>
            <person name="Rogel M.A."/>
            <person name="Romero D."/>
            <person name="Cevallos M.A."/>
            <person name="Martinez-Romero E."/>
            <person name="Gonzalez V."/>
        </authorList>
    </citation>
    <scope>NUCLEOTIDE SEQUENCE [LARGE SCALE GENOMIC DNA]</scope>
    <source>
        <strain evidence="4 5">IE4771</strain>
        <plasmid evidence="5">Plasmid pRetIE4771c</plasmid>
    </source>
</reference>
<comment type="similarity">
    <text evidence="1">Belongs to the short-chain dehydrogenases/reductases (SDR) family.</text>
</comment>
<dbReference type="EMBL" id="CP006989">
    <property type="protein sequence ID" value="AIC30480.1"/>
    <property type="molecule type" value="Genomic_DNA"/>
</dbReference>
<dbReference type="GO" id="GO:0016491">
    <property type="term" value="F:oxidoreductase activity"/>
    <property type="evidence" value="ECO:0007669"/>
    <property type="project" value="UniProtKB-KW"/>
</dbReference>
<evidence type="ECO:0000313" key="4">
    <source>
        <dbReference type="EMBL" id="AIC30480.1"/>
    </source>
</evidence>
<evidence type="ECO:0000259" key="3">
    <source>
        <dbReference type="SMART" id="SM00822"/>
    </source>
</evidence>
<protein>
    <submittedName>
        <fullName evidence="4">Short-chain dehydrogenase/reductase SDR family protein</fullName>
    </submittedName>
</protein>
<evidence type="ECO:0000256" key="1">
    <source>
        <dbReference type="ARBA" id="ARBA00006484"/>
    </source>
</evidence>
<dbReference type="KEGG" id="rei:IE4771_PC00355"/>
<dbReference type="HOGENOM" id="CLU_010194_1_3_5"/>
<evidence type="ECO:0000256" key="2">
    <source>
        <dbReference type="ARBA" id="ARBA00023002"/>
    </source>
</evidence>
<name>A0A060IEL4_RHIET</name>
<proteinExistence type="inferred from homology"/>
<dbReference type="Pfam" id="PF13561">
    <property type="entry name" value="adh_short_C2"/>
    <property type="match status" value="1"/>
</dbReference>
<sequence>MTDRIALITGASRGLGRAMALHLADRGVGIIGTYRTGAAEAAALKNEIEAKGGKAAMIPLDVTDTSGFPLFVEAVAAALDDTFGRQQFDYLINNAGIGLFANFAETTEEQFDALVATHLRGPIFLTQKLLPLIQDGGRILNVSSGFVRFTLPGYSVYAALKAATEVLTRFMAVELGERRIRVNAIAPGAIATDFGGGAVRDNEAVNTFVAQGIALGRVGLPDDIGSAVTAILSDDMGWANGTCFDISGGQML</sequence>
<dbReference type="InterPro" id="IPR002347">
    <property type="entry name" value="SDR_fam"/>
</dbReference>
<dbReference type="OrthoDB" id="9803333at2"/>
<gene>
    <name evidence="4" type="ORF">IE4771_PC00355</name>
</gene>
<accession>A0A060IEL4</accession>
<dbReference type="SUPFAM" id="SSF51735">
    <property type="entry name" value="NAD(P)-binding Rossmann-fold domains"/>
    <property type="match status" value="1"/>
</dbReference>
<dbReference type="PRINTS" id="PR00081">
    <property type="entry name" value="GDHRDH"/>
</dbReference>